<dbReference type="EMBL" id="JACASE010000001">
    <property type="protein sequence ID" value="KAF6506090.1"/>
    <property type="molecule type" value="Genomic_DNA"/>
</dbReference>
<feature type="region of interest" description="Disordered" evidence="1">
    <location>
        <begin position="128"/>
        <end position="153"/>
    </location>
</feature>
<evidence type="ECO:0000256" key="1">
    <source>
        <dbReference type="SAM" id="MobiDB-lite"/>
    </source>
</evidence>
<dbReference type="AlphaFoldDB" id="A0A7J8KB50"/>
<protein>
    <submittedName>
        <fullName evidence="2">Uncharacterized protein</fullName>
    </submittedName>
</protein>
<comment type="caution">
    <text evidence="2">The sequence shown here is derived from an EMBL/GenBank/DDBJ whole genome shotgun (WGS) entry which is preliminary data.</text>
</comment>
<organism evidence="2 3">
    <name type="scientific">Rousettus aegyptiacus</name>
    <name type="common">Egyptian fruit bat</name>
    <name type="synonym">Pteropus aegyptiacus</name>
    <dbReference type="NCBI Taxonomy" id="9407"/>
    <lineage>
        <taxon>Eukaryota</taxon>
        <taxon>Metazoa</taxon>
        <taxon>Chordata</taxon>
        <taxon>Craniata</taxon>
        <taxon>Vertebrata</taxon>
        <taxon>Euteleostomi</taxon>
        <taxon>Mammalia</taxon>
        <taxon>Eutheria</taxon>
        <taxon>Laurasiatheria</taxon>
        <taxon>Chiroptera</taxon>
        <taxon>Yinpterochiroptera</taxon>
        <taxon>Pteropodoidea</taxon>
        <taxon>Pteropodidae</taxon>
        <taxon>Rousettinae</taxon>
        <taxon>Rousettus</taxon>
    </lineage>
</organism>
<keyword evidence="3" id="KW-1185">Reference proteome</keyword>
<reference evidence="2 3" key="1">
    <citation type="journal article" date="2020" name="Nature">
        <title>Six reference-quality genomes reveal evolution of bat adaptations.</title>
        <authorList>
            <person name="Jebb D."/>
            <person name="Huang Z."/>
            <person name="Pippel M."/>
            <person name="Hughes G.M."/>
            <person name="Lavrichenko K."/>
            <person name="Devanna P."/>
            <person name="Winkler S."/>
            <person name="Jermiin L.S."/>
            <person name="Skirmuntt E.C."/>
            <person name="Katzourakis A."/>
            <person name="Burkitt-Gray L."/>
            <person name="Ray D.A."/>
            <person name="Sullivan K.A.M."/>
            <person name="Roscito J.G."/>
            <person name="Kirilenko B.M."/>
            <person name="Davalos L.M."/>
            <person name="Corthals A.P."/>
            <person name="Power M.L."/>
            <person name="Jones G."/>
            <person name="Ransome R.D."/>
            <person name="Dechmann D.K.N."/>
            <person name="Locatelli A.G."/>
            <person name="Puechmaille S.J."/>
            <person name="Fedrigo O."/>
            <person name="Jarvis E.D."/>
            <person name="Hiller M."/>
            <person name="Vernes S.C."/>
            <person name="Myers E.W."/>
            <person name="Teeling E.C."/>
        </authorList>
    </citation>
    <scope>NUCLEOTIDE SEQUENCE [LARGE SCALE GENOMIC DNA]</scope>
    <source>
        <strain evidence="2">MRouAeg1</strain>
        <tissue evidence="2">Muscle</tissue>
    </source>
</reference>
<evidence type="ECO:0000313" key="2">
    <source>
        <dbReference type="EMBL" id="KAF6506090.1"/>
    </source>
</evidence>
<sequence>MGWRKEPGGRRGSLLLRIKEGRQGRRVKDHALVSSLGGWWENVGKSKEGVGGGGKKRQPEIMLAFQGSPSLQPSVSPLPLAICLTYPEALQPSCPFPSPHPHQQGPSNGHTCPCPQRKTSIWLSADTEVPNRRGTSGVAAGGGGGKQLPRLSSATSVHPWSAWPGIHGCSAMHVEG</sequence>
<dbReference type="Proteomes" id="UP000593571">
    <property type="component" value="Unassembled WGS sequence"/>
</dbReference>
<proteinExistence type="predicted"/>
<evidence type="ECO:0000313" key="3">
    <source>
        <dbReference type="Proteomes" id="UP000593571"/>
    </source>
</evidence>
<accession>A0A7J8KB50</accession>
<name>A0A7J8KB50_ROUAE</name>
<gene>
    <name evidence="2" type="ORF">HJG63_007927</name>
</gene>